<dbReference type="RefSeq" id="WP_092747798.1">
    <property type="nucleotide sequence ID" value="NZ_FMYL01000005.1"/>
</dbReference>
<dbReference type="Proteomes" id="UP000242501">
    <property type="component" value="Unassembled WGS sequence"/>
</dbReference>
<proteinExistence type="predicted"/>
<dbReference type="AlphaFoldDB" id="A0A1G6HG01"/>
<evidence type="ECO:0000313" key="1">
    <source>
        <dbReference type="EMBL" id="SDB92366.1"/>
    </source>
</evidence>
<sequence length="109" mass="12390">MSKQNIPTPKNVQEEWLNTVLKDTRYCHFFTVSIADKTPSIGNRPSQTSKYFYTVGEAKQHKAELEQQHPNNDYVMASGLTHVDGLVGDFSRWALLHKQRIELLTGGEA</sequence>
<gene>
    <name evidence="1" type="ORF">SAMN05421733_10567</name>
</gene>
<protein>
    <submittedName>
        <fullName evidence="1">Uncharacterized protein</fullName>
    </submittedName>
</protein>
<accession>A0A1G6HG01</accession>
<evidence type="ECO:0000313" key="2">
    <source>
        <dbReference type="Proteomes" id="UP000242501"/>
    </source>
</evidence>
<reference evidence="2" key="1">
    <citation type="submission" date="2016-09" db="EMBL/GenBank/DDBJ databases">
        <authorList>
            <person name="Varghese N."/>
            <person name="Submissions S."/>
        </authorList>
    </citation>
    <scope>NUCLEOTIDE SEQUENCE [LARGE SCALE GENOMIC DNA]</scope>
    <source>
        <strain evidence="2">ANC 4422</strain>
    </source>
</reference>
<name>A0A1G6HG01_9GAMM</name>
<keyword evidence="2" id="KW-1185">Reference proteome</keyword>
<organism evidence="1 2">
    <name type="scientific">Acinetobacter boissieri</name>
    <dbReference type="NCBI Taxonomy" id="1219383"/>
    <lineage>
        <taxon>Bacteria</taxon>
        <taxon>Pseudomonadati</taxon>
        <taxon>Pseudomonadota</taxon>
        <taxon>Gammaproteobacteria</taxon>
        <taxon>Moraxellales</taxon>
        <taxon>Moraxellaceae</taxon>
        <taxon>Acinetobacter</taxon>
    </lineage>
</organism>
<dbReference type="STRING" id="1219383.SAMN05421733_10567"/>
<dbReference type="EMBL" id="FMYL01000005">
    <property type="protein sequence ID" value="SDB92366.1"/>
    <property type="molecule type" value="Genomic_DNA"/>
</dbReference>